<sequence>MIFWGYHQWGLTHTTKFTRDYYAIAETISELTKYPIDEPESYQQGGGYTDCFIEEFEKPAFTVEIGQLIEDSSLPLEEFPDIWERNKNVGLFLAEKAFERKKNSESKK</sequence>
<reference evidence="1 2" key="1">
    <citation type="submission" date="2023-10" db="EMBL/GenBank/DDBJ databases">
        <title>Niallia locisalis sp.nov. isolated from a salt pond sample.</title>
        <authorList>
            <person name="Li X.-J."/>
            <person name="Dong L."/>
        </authorList>
    </citation>
    <scope>NUCLEOTIDE SEQUENCE [LARGE SCALE GENOMIC DNA]</scope>
    <source>
        <strain evidence="1 2">DSM 29761</strain>
    </source>
</reference>
<name>A0ABZ2CLW6_9BACI</name>
<organism evidence="1 2">
    <name type="scientific">Niallia oryzisoli</name>
    <dbReference type="NCBI Taxonomy" id="1737571"/>
    <lineage>
        <taxon>Bacteria</taxon>
        <taxon>Bacillati</taxon>
        <taxon>Bacillota</taxon>
        <taxon>Bacilli</taxon>
        <taxon>Bacillales</taxon>
        <taxon>Bacillaceae</taxon>
        <taxon>Niallia</taxon>
    </lineage>
</organism>
<protein>
    <submittedName>
        <fullName evidence="1">Uncharacterized protein</fullName>
    </submittedName>
</protein>
<keyword evidence="2" id="KW-1185">Reference proteome</keyword>
<dbReference type="Gene3D" id="3.40.630.10">
    <property type="entry name" value="Zn peptidases"/>
    <property type="match status" value="1"/>
</dbReference>
<dbReference type="RefSeq" id="WP_338452429.1">
    <property type="nucleotide sequence ID" value="NZ_CP137640.1"/>
</dbReference>
<dbReference type="Proteomes" id="UP001357223">
    <property type="component" value="Chromosome"/>
</dbReference>
<evidence type="ECO:0000313" key="2">
    <source>
        <dbReference type="Proteomes" id="UP001357223"/>
    </source>
</evidence>
<proteinExistence type="predicted"/>
<evidence type="ECO:0000313" key="1">
    <source>
        <dbReference type="EMBL" id="WVX83545.1"/>
    </source>
</evidence>
<accession>A0ABZ2CLW6</accession>
<gene>
    <name evidence="1" type="ORF">R4Z09_11400</name>
</gene>
<dbReference type="EMBL" id="CP137640">
    <property type="protein sequence ID" value="WVX83545.1"/>
    <property type="molecule type" value="Genomic_DNA"/>
</dbReference>
<dbReference type="SUPFAM" id="SSF53187">
    <property type="entry name" value="Zn-dependent exopeptidases"/>
    <property type="match status" value="1"/>
</dbReference>